<protein>
    <submittedName>
        <fullName evidence="9">MFS transporter</fullName>
    </submittedName>
</protein>
<dbReference type="RefSeq" id="WP_064806756.1">
    <property type="nucleotide sequence ID" value="NZ_CP016023.1"/>
</dbReference>
<dbReference type="InterPro" id="IPR011701">
    <property type="entry name" value="MFS"/>
</dbReference>
<keyword evidence="10" id="KW-1185">Reference proteome</keyword>
<dbReference type="OrthoDB" id="8928856at2"/>
<dbReference type="SUPFAM" id="SSF103473">
    <property type="entry name" value="MFS general substrate transporter"/>
    <property type="match status" value="1"/>
</dbReference>
<evidence type="ECO:0000313" key="9">
    <source>
        <dbReference type="EMBL" id="ANJ74700.1"/>
    </source>
</evidence>
<evidence type="ECO:0000256" key="5">
    <source>
        <dbReference type="ARBA" id="ARBA00022692"/>
    </source>
</evidence>
<proteinExistence type="inferred from homology"/>
<evidence type="ECO:0000256" key="7">
    <source>
        <dbReference type="ARBA" id="ARBA00022989"/>
    </source>
</evidence>
<dbReference type="STRING" id="190721.ACS15_4054"/>
<dbReference type="PROSITE" id="PS00216">
    <property type="entry name" value="SUGAR_TRANSPORT_1"/>
    <property type="match status" value="1"/>
</dbReference>
<dbReference type="AlphaFoldDB" id="A0A192A2K0"/>
<keyword evidence="4" id="KW-1003">Cell membrane</keyword>
<sequence>MTRDLRAANANSRRELLKVVIATSLVTCLELFDFTVFSYFAVMIGDQFFPATDPMTSLLLAVGTFGVGFFMRPLGAMVIGAYADRVGRRAAMTITIWLTAAGTAAIAVCPPFAAIGVAAPCIILVGRLLQGFAAGGEVGAAVTFAMEAGPPSQRGILVSWQYASQAAAALFGALLGTLLTSTMSPASLTQWGWRIPFLIGLLIVPAGLYLRRQLVDSPARGASGRSTSLPIVELCREHGGTLVLATLTKIWSTVPVYAVITFMPSYVTRVLHMPAIIGFLSSTLSTLLLVVVSPLSGLLADRLPRRKPLVLITSGATALLAYPVFAMMAHAKGPLTVLFGTAVISVLLALGTSIGALLVLEAFPARVRASGFAISHALGVTLFGGTAQFIITGLIKWTGDPVSAAWYVAPACLVSFLAVLAFKERRAVA</sequence>
<dbReference type="InterPro" id="IPR036259">
    <property type="entry name" value="MFS_trans_sf"/>
</dbReference>
<dbReference type="PROSITE" id="PS50850">
    <property type="entry name" value="MFS"/>
    <property type="match status" value="1"/>
</dbReference>
<comment type="similarity">
    <text evidence="2">Belongs to the major facilitator superfamily. Metabolite:H+ Symporter (MHS) family (TC 2.A.1.6) family.</text>
</comment>
<keyword evidence="3" id="KW-0813">Transport</keyword>
<dbReference type="Proteomes" id="UP000078572">
    <property type="component" value="Chromosome 2"/>
</dbReference>
<dbReference type="EMBL" id="CP016023">
    <property type="protein sequence ID" value="ANJ74700.1"/>
    <property type="molecule type" value="Genomic_DNA"/>
</dbReference>
<dbReference type="InterPro" id="IPR020846">
    <property type="entry name" value="MFS_dom"/>
</dbReference>
<evidence type="ECO:0000256" key="2">
    <source>
        <dbReference type="ARBA" id="ARBA00008240"/>
    </source>
</evidence>
<organism evidence="9 10">
    <name type="scientific">Ralstonia insidiosa</name>
    <dbReference type="NCBI Taxonomy" id="190721"/>
    <lineage>
        <taxon>Bacteria</taxon>
        <taxon>Pseudomonadati</taxon>
        <taxon>Pseudomonadota</taxon>
        <taxon>Betaproteobacteria</taxon>
        <taxon>Burkholderiales</taxon>
        <taxon>Burkholderiaceae</taxon>
        <taxon>Ralstonia</taxon>
    </lineage>
</organism>
<comment type="subcellular location">
    <subcellularLocation>
        <location evidence="1">Cell membrane</location>
        <topology evidence="1">Multi-pass membrane protein</topology>
    </subcellularLocation>
</comment>
<keyword evidence="6" id="KW-0769">Symport</keyword>
<gene>
    <name evidence="9" type="ORF">A9Y76_19150</name>
</gene>
<name>A0A192A2K0_9RALS</name>
<dbReference type="Pfam" id="PF07690">
    <property type="entry name" value="MFS_1"/>
    <property type="match status" value="1"/>
</dbReference>
<dbReference type="PANTHER" id="PTHR43528">
    <property type="entry name" value="ALPHA-KETOGLUTARATE PERMEASE"/>
    <property type="match status" value="1"/>
</dbReference>
<dbReference type="PANTHER" id="PTHR43528:SF3">
    <property type="entry name" value="CITRATE-PROTON SYMPORTER"/>
    <property type="match status" value="1"/>
</dbReference>
<dbReference type="PROSITE" id="PS00217">
    <property type="entry name" value="SUGAR_TRANSPORT_2"/>
    <property type="match status" value="1"/>
</dbReference>
<dbReference type="GeneID" id="61528149"/>
<dbReference type="InterPro" id="IPR051084">
    <property type="entry name" value="H+-coupled_symporters"/>
</dbReference>
<reference evidence="10" key="1">
    <citation type="submission" date="2016-06" db="EMBL/GenBank/DDBJ databases">
        <authorList>
            <person name="Xu Y."/>
            <person name="Nagy A."/>
            <person name="Yan X."/>
            <person name="Kim S.W."/>
            <person name="Haley B."/>
            <person name="Liu N.T."/>
            <person name="Nou X."/>
        </authorList>
    </citation>
    <scope>NUCLEOTIDE SEQUENCE [LARGE SCALE GENOMIC DNA]</scope>
    <source>
        <strain evidence="10">ATCC 49129</strain>
    </source>
</reference>
<dbReference type="InterPro" id="IPR005829">
    <property type="entry name" value="Sugar_transporter_CS"/>
</dbReference>
<evidence type="ECO:0000256" key="1">
    <source>
        <dbReference type="ARBA" id="ARBA00004651"/>
    </source>
</evidence>
<evidence type="ECO:0000313" key="10">
    <source>
        <dbReference type="Proteomes" id="UP000078572"/>
    </source>
</evidence>
<keyword evidence="7" id="KW-1133">Transmembrane helix</keyword>
<dbReference type="GO" id="GO:0005886">
    <property type="term" value="C:plasma membrane"/>
    <property type="evidence" value="ECO:0007669"/>
    <property type="project" value="UniProtKB-SubCell"/>
</dbReference>
<evidence type="ECO:0000256" key="6">
    <source>
        <dbReference type="ARBA" id="ARBA00022847"/>
    </source>
</evidence>
<dbReference type="Gene3D" id="1.20.1250.20">
    <property type="entry name" value="MFS general substrate transporter like domains"/>
    <property type="match status" value="2"/>
</dbReference>
<evidence type="ECO:0000256" key="8">
    <source>
        <dbReference type="ARBA" id="ARBA00023136"/>
    </source>
</evidence>
<accession>A0A192A2K0</accession>
<keyword evidence="5" id="KW-0812">Transmembrane</keyword>
<keyword evidence="8" id="KW-0472">Membrane</keyword>
<evidence type="ECO:0000256" key="4">
    <source>
        <dbReference type="ARBA" id="ARBA00022475"/>
    </source>
</evidence>
<dbReference type="GO" id="GO:0015293">
    <property type="term" value="F:symporter activity"/>
    <property type="evidence" value="ECO:0007669"/>
    <property type="project" value="UniProtKB-KW"/>
</dbReference>
<evidence type="ECO:0000256" key="3">
    <source>
        <dbReference type="ARBA" id="ARBA00022448"/>
    </source>
</evidence>